<reference evidence="1" key="1">
    <citation type="submission" date="2020-05" db="EMBL/GenBank/DDBJ databases">
        <title>Large-scale comparative analyses of tick genomes elucidate their genetic diversity and vector capacities.</title>
        <authorList>
            <person name="Jia N."/>
            <person name="Wang J."/>
            <person name="Shi W."/>
            <person name="Du L."/>
            <person name="Sun Y."/>
            <person name="Zhan W."/>
            <person name="Jiang J."/>
            <person name="Wang Q."/>
            <person name="Zhang B."/>
            <person name="Ji P."/>
            <person name="Sakyi L.B."/>
            <person name="Cui X."/>
            <person name="Yuan T."/>
            <person name="Jiang B."/>
            <person name="Yang W."/>
            <person name="Lam T.T.-Y."/>
            <person name="Chang Q."/>
            <person name="Ding S."/>
            <person name="Wang X."/>
            <person name="Zhu J."/>
            <person name="Ruan X."/>
            <person name="Zhao L."/>
            <person name="Wei J."/>
            <person name="Que T."/>
            <person name="Du C."/>
            <person name="Cheng J."/>
            <person name="Dai P."/>
            <person name="Han X."/>
            <person name="Huang E."/>
            <person name="Gao Y."/>
            <person name="Liu J."/>
            <person name="Shao H."/>
            <person name="Ye R."/>
            <person name="Li L."/>
            <person name="Wei W."/>
            <person name="Wang X."/>
            <person name="Wang C."/>
            <person name="Yang T."/>
            <person name="Huo Q."/>
            <person name="Li W."/>
            <person name="Guo W."/>
            <person name="Chen H."/>
            <person name="Zhou L."/>
            <person name="Ni X."/>
            <person name="Tian J."/>
            <person name="Zhou Y."/>
            <person name="Sheng Y."/>
            <person name="Liu T."/>
            <person name="Pan Y."/>
            <person name="Xia L."/>
            <person name="Li J."/>
            <person name="Zhao F."/>
            <person name="Cao W."/>
        </authorList>
    </citation>
    <scope>NUCLEOTIDE SEQUENCE</scope>
    <source>
        <strain evidence="1">Dsil-2018</strain>
    </source>
</reference>
<gene>
    <name evidence="1" type="ORF">HPB49_017498</name>
</gene>
<sequence>MQLLCLRLRSRNYVQRRDDALAKGLVQGSTYFLPTTNVLVERHWFKERLQQPGEPTELYIACLRELVQKCEWEQSSEIGVRDELICCIASDRLRERLLFEGAMLTLDKAVTILENYEATLKSHHHPIHLGLSSGGTGRLRPLCRVVDWDRYRSVSKGTVSTSM</sequence>
<organism evidence="1 2">
    <name type="scientific">Dermacentor silvarum</name>
    <name type="common">Tick</name>
    <dbReference type="NCBI Taxonomy" id="543639"/>
    <lineage>
        <taxon>Eukaryota</taxon>
        <taxon>Metazoa</taxon>
        <taxon>Ecdysozoa</taxon>
        <taxon>Arthropoda</taxon>
        <taxon>Chelicerata</taxon>
        <taxon>Arachnida</taxon>
        <taxon>Acari</taxon>
        <taxon>Parasitiformes</taxon>
        <taxon>Ixodida</taxon>
        <taxon>Ixodoidea</taxon>
        <taxon>Ixodidae</taxon>
        <taxon>Rhipicephalinae</taxon>
        <taxon>Dermacentor</taxon>
    </lineage>
</organism>
<evidence type="ECO:0000313" key="1">
    <source>
        <dbReference type="EMBL" id="KAH7941785.1"/>
    </source>
</evidence>
<keyword evidence="2" id="KW-1185">Reference proteome</keyword>
<name>A0ACB8CG72_DERSI</name>
<comment type="caution">
    <text evidence="1">The sequence shown here is derived from an EMBL/GenBank/DDBJ whole genome shotgun (WGS) entry which is preliminary data.</text>
</comment>
<protein>
    <submittedName>
        <fullName evidence="1">Uncharacterized protein</fullName>
    </submittedName>
</protein>
<dbReference type="Proteomes" id="UP000821865">
    <property type="component" value="Chromosome 7"/>
</dbReference>
<dbReference type="EMBL" id="CM023476">
    <property type="protein sequence ID" value="KAH7941785.1"/>
    <property type="molecule type" value="Genomic_DNA"/>
</dbReference>
<accession>A0ACB8CG72</accession>
<evidence type="ECO:0000313" key="2">
    <source>
        <dbReference type="Proteomes" id="UP000821865"/>
    </source>
</evidence>
<proteinExistence type="predicted"/>